<dbReference type="Gene3D" id="2.60.40.1180">
    <property type="entry name" value="Golgi alpha-mannosidase II"/>
    <property type="match status" value="1"/>
</dbReference>
<dbReference type="NCBIfam" id="TIGR02100">
    <property type="entry name" value="glgX_debranch"/>
    <property type="match status" value="1"/>
</dbReference>
<keyword evidence="2" id="KW-0378">Hydrolase</keyword>
<evidence type="ECO:0000313" key="5">
    <source>
        <dbReference type="EMBL" id="CAB4334438.1"/>
    </source>
</evidence>
<evidence type="ECO:0000256" key="3">
    <source>
        <dbReference type="ARBA" id="ARBA00023295"/>
    </source>
</evidence>
<dbReference type="SUPFAM" id="SSF51011">
    <property type="entry name" value="Glycosyl hydrolase domain"/>
    <property type="match status" value="1"/>
</dbReference>
<dbReference type="GO" id="GO:0005980">
    <property type="term" value="P:glycogen catabolic process"/>
    <property type="evidence" value="ECO:0007669"/>
    <property type="project" value="InterPro"/>
</dbReference>
<protein>
    <submittedName>
        <fullName evidence="5">Unannotated protein</fullName>
    </submittedName>
</protein>
<sequence length="703" mass="78533">MVQLGQPEPLGATLFNEGTNFAIWAPEADRVELCLFDSDGSHHNLDLKGHTKGVFHIFVPGLKAGQEYGFRVHGTWQPESGQRFNPAKLLLDPYAKAVSGSLILDESIFGHVGGDDLIFNDKDSANFVPHSVVIDTSYDWEDDCPPDVAFNETIIYETHLRGLTQLHPEIPQDVRGTYAGMAHPAILQHLTKLGVTTVELLPVQHFVSETFLLGQGLSNYWGYNTIAFFAPHAGYSSSGSHGQQVREFKDMIKAFHRAGLEVILDVVYNHTAEGNEFGPTLSLRGIDNACYYHLSDEGRSYWDSTGCGNTVRAGNPQTLRLIMDSLRYWVSEMHVDGFRFDLATALTRNSDHVPDITGPLVSAIAQDPLLRSVKLIAEPWDVGDAGYQLGSFPDPWSEWNDQFRDCVRDFWRGQSSGVAELGWRLTGSGDVYWAHTGGTHASINFITAHDGFTLRDVVSYNAKHNLANREDGRDGTENNRSWNCGVEGETLDPEILRHRQRQIRNLLATTVLSAGIPMLVAGDEIGKTQSGNNNAYCQDNEISWLSWAVDDWQQSLFNFTSLLTKIRREHRVFQRDRFLTGEKVELVNVPDIAWLRADSSEFTQSDWDSPDTRALGMYLAGAVSTIESHDMVDNGFYWFLNSSDASIEVTLPSGHFGDEYVLQFNTADEGDWTNEEPTASGTIVTLMPWSTALWMVTRRDAKL</sequence>
<keyword evidence="3" id="KW-0326">Glycosidase</keyword>
<gene>
    <name evidence="5" type="ORF">UFOPK3770_00456</name>
</gene>
<dbReference type="SMART" id="SM00642">
    <property type="entry name" value="Aamy"/>
    <property type="match status" value="1"/>
</dbReference>
<dbReference type="Gene3D" id="2.60.40.10">
    <property type="entry name" value="Immunoglobulins"/>
    <property type="match status" value="1"/>
</dbReference>
<evidence type="ECO:0000256" key="2">
    <source>
        <dbReference type="ARBA" id="ARBA00022801"/>
    </source>
</evidence>
<reference evidence="5" key="1">
    <citation type="submission" date="2020-05" db="EMBL/GenBank/DDBJ databases">
        <authorList>
            <person name="Chiriac C."/>
            <person name="Salcher M."/>
            <person name="Ghai R."/>
            <person name="Kavagutti S V."/>
        </authorList>
    </citation>
    <scope>NUCLEOTIDE SEQUENCE</scope>
</reference>
<feature type="domain" description="Glycosyl hydrolase family 13 catalytic" evidence="4">
    <location>
        <begin position="165"/>
        <end position="567"/>
    </location>
</feature>
<name>A0A6J5YZ99_9ZZZZ</name>
<dbReference type="InterPro" id="IPR006047">
    <property type="entry name" value="GH13_cat_dom"/>
</dbReference>
<dbReference type="CDD" id="cd11326">
    <property type="entry name" value="AmyAc_Glg_debranch"/>
    <property type="match status" value="1"/>
</dbReference>
<dbReference type="SUPFAM" id="SSF51445">
    <property type="entry name" value="(Trans)glycosidases"/>
    <property type="match status" value="1"/>
</dbReference>
<comment type="similarity">
    <text evidence="1">Belongs to the glycosyl hydrolase 13 family.</text>
</comment>
<dbReference type="Pfam" id="PF02922">
    <property type="entry name" value="CBM_48"/>
    <property type="match status" value="1"/>
</dbReference>
<dbReference type="SUPFAM" id="SSF81296">
    <property type="entry name" value="E set domains"/>
    <property type="match status" value="1"/>
</dbReference>
<dbReference type="InterPro" id="IPR014756">
    <property type="entry name" value="Ig_E-set"/>
</dbReference>
<dbReference type="InterPro" id="IPR017853">
    <property type="entry name" value="GH"/>
</dbReference>
<accession>A0A6J5YZ99</accession>
<dbReference type="InterPro" id="IPR013783">
    <property type="entry name" value="Ig-like_fold"/>
</dbReference>
<dbReference type="InterPro" id="IPR044505">
    <property type="entry name" value="GlgX_Isoamylase_N_E_set"/>
</dbReference>
<dbReference type="EMBL" id="CAESAJ010000032">
    <property type="protein sequence ID" value="CAB4334438.1"/>
    <property type="molecule type" value="Genomic_DNA"/>
</dbReference>
<dbReference type="PANTHER" id="PTHR43002">
    <property type="entry name" value="GLYCOGEN DEBRANCHING ENZYME"/>
    <property type="match status" value="1"/>
</dbReference>
<dbReference type="AlphaFoldDB" id="A0A6J5YZ99"/>
<organism evidence="5">
    <name type="scientific">freshwater metagenome</name>
    <dbReference type="NCBI Taxonomy" id="449393"/>
    <lineage>
        <taxon>unclassified sequences</taxon>
        <taxon>metagenomes</taxon>
        <taxon>ecological metagenomes</taxon>
    </lineage>
</organism>
<evidence type="ECO:0000256" key="1">
    <source>
        <dbReference type="ARBA" id="ARBA00008061"/>
    </source>
</evidence>
<dbReference type="InterPro" id="IPR013780">
    <property type="entry name" value="Glyco_hydro_b"/>
</dbReference>
<dbReference type="InterPro" id="IPR004193">
    <property type="entry name" value="Glyco_hydro_13_N"/>
</dbReference>
<evidence type="ECO:0000259" key="4">
    <source>
        <dbReference type="SMART" id="SM00642"/>
    </source>
</evidence>
<dbReference type="GO" id="GO:0004135">
    <property type="term" value="F:amylo-alpha-1,6-glucosidase activity"/>
    <property type="evidence" value="ECO:0007669"/>
    <property type="project" value="InterPro"/>
</dbReference>
<dbReference type="Gene3D" id="3.20.20.80">
    <property type="entry name" value="Glycosidases"/>
    <property type="match status" value="1"/>
</dbReference>
<dbReference type="InterPro" id="IPR011837">
    <property type="entry name" value="Glycogen_debranch_GlgX"/>
</dbReference>
<dbReference type="CDD" id="cd02856">
    <property type="entry name" value="E_set_GDE_Isoamylase_N"/>
    <property type="match status" value="1"/>
</dbReference>
<proteinExistence type="inferred from homology"/>